<evidence type="ECO:0000313" key="2">
    <source>
        <dbReference type="Proteomes" id="UP001398420"/>
    </source>
</evidence>
<reference evidence="1 2" key="1">
    <citation type="submission" date="2024-04" db="EMBL/GenBank/DDBJ databases">
        <authorList>
            <person name="Wu Y.S."/>
            <person name="Zhang L."/>
        </authorList>
    </citation>
    <scope>NUCLEOTIDE SEQUENCE [LARGE SCALE GENOMIC DNA]</scope>
    <source>
        <strain evidence="1 2">KG-01</strain>
    </source>
</reference>
<keyword evidence="2" id="KW-1185">Reference proteome</keyword>
<organism evidence="1 2">
    <name type="scientific">Kurthia gibsonii</name>
    <dbReference type="NCBI Taxonomy" id="33946"/>
    <lineage>
        <taxon>Bacteria</taxon>
        <taxon>Bacillati</taxon>
        <taxon>Bacillota</taxon>
        <taxon>Bacilli</taxon>
        <taxon>Bacillales</taxon>
        <taxon>Caryophanaceae</taxon>
        <taxon>Kurthia</taxon>
    </lineage>
</organism>
<dbReference type="EMBL" id="JBCEWA010000004">
    <property type="protein sequence ID" value="MEL5987980.1"/>
    <property type="molecule type" value="Genomic_DNA"/>
</dbReference>
<dbReference type="RefSeq" id="WP_068453449.1">
    <property type="nucleotide sequence ID" value="NZ_CP147847.1"/>
</dbReference>
<proteinExistence type="predicted"/>
<accession>A0ABU9LIZ7</accession>
<sequence>MIKLNNVKSYFNSTIDLNNDSVLEIWNKFKSFCLVDVENEDDREILFETGVEKIEGIKYFYVNFVRQFTIYDGDEYDGMEQLICAFHFEHTKEFRFLKKSEWSMDYEDLETYFKEVEKTKAFQKMIDKNPVKRTLMQEEI</sequence>
<comment type="caution">
    <text evidence="1">The sequence shown here is derived from an EMBL/GenBank/DDBJ whole genome shotgun (WGS) entry which is preliminary data.</text>
</comment>
<gene>
    <name evidence="1" type="ORF">AAF454_06075</name>
</gene>
<evidence type="ECO:0000313" key="1">
    <source>
        <dbReference type="EMBL" id="MEL5987980.1"/>
    </source>
</evidence>
<dbReference type="Proteomes" id="UP001398420">
    <property type="component" value="Unassembled WGS sequence"/>
</dbReference>
<protein>
    <submittedName>
        <fullName evidence="1">Uncharacterized protein</fullName>
    </submittedName>
</protein>
<name>A0ABU9LIZ7_9BACL</name>